<organism evidence="1 2">
    <name type="scientific">Thomasclavelia ramosa</name>
    <dbReference type="NCBI Taxonomy" id="1547"/>
    <lineage>
        <taxon>Bacteria</taxon>
        <taxon>Bacillati</taxon>
        <taxon>Bacillota</taxon>
        <taxon>Erysipelotrichia</taxon>
        <taxon>Erysipelotrichales</taxon>
        <taxon>Coprobacillaceae</taxon>
        <taxon>Thomasclavelia</taxon>
    </lineage>
</organism>
<dbReference type="Proteomes" id="UP001211987">
    <property type="component" value="Unassembled WGS sequence"/>
</dbReference>
<evidence type="ECO:0000313" key="2">
    <source>
        <dbReference type="Proteomes" id="UP001211987"/>
    </source>
</evidence>
<sequence>MNLYMRGEKYNTILNDLGFTNAEIELYIRLSHLGTSTKEKRIQIVSEKRRKILEEIHVKENQLQEIDFLRHELQNA</sequence>
<dbReference type="Gene3D" id="1.10.1660.10">
    <property type="match status" value="1"/>
</dbReference>
<accession>A0AB35IHB9</accession>
<reference evidence="1" key="1">
    <citation type="submission" date="2023-01" db="EMBL/GenBank/DDBJ databases">
        <title>Human gut microbiome strain richness.</title>
        <authorList>
            <person name="Chen-Liaw A."/>
        </authorList>
    </citation>
    <scope>NUCLEOTIDE SEQUENCE</scope>
    <source>
        <strain evidence="1">1001217st2_G6_1001217B_191108</strain>
    </source>
</reference>
<protein>
    <submittedName>
        <fullName evidence="1">Uncharacterized protein</fullName>
    </submittedName>
</protein>
<gene>
    <name evidence="1" type="ORF">PM738_04675</name>
</gene>
<dbReference type="RefSeq" id="WP_226910228.1">
    <property type="nucleotide sequence ID" value="NZ_CACRTL010000019.1"/>
</dbReference>
<dbReference type="AlphaFoldDB" id="A0AB35IHB9"/>
<dbReference type="EMBL" id="JAQLKE010000005">
    <property type="protein sequence ID" value="MDB7083088.1"/>
    <property type="molecule type" value="Genomic_DNA"/>
</dbReference>
<evidence type="ECO:0000313" key="1">
    <source>
        <dbReference type="EMBL" id="MDB7083088.1"/>
    </source>
</evidence>
<comment type="caution">
    <text evidence="1">The sequence shown here is derived from an EMBL/GenBank/DDBJ whole genome shotgun (WGS) entry which is preliminary data.</text>
</comment>
<name>A0AB35IHB9_9FIRM</name>
<proteinExistence type="predicted"/>